<sequence length="236" mass="26176">MRDGGWSPGSTRLGRMPSPMCIVKRESRLQPPQIDIISPPSLPPHIHLWQLPEALKRTKGRFQLTFFKRSRAKLRAVVAVRPCCLRVRLRLSSLCTLCVGVGKEAGGTPRSVLVPLCVCEPEPLSQCHHVRCEVGVWPFGLPRGAVANGRGRLKFIAFHLARATLPLEHPNPTCGSWEIETCRSLTKLGRWPVPRGLNDVFSAYPSGRPREKIGQQWELPESPASSIAKTSNRGES</sequence>
<name>A0A316TWL6_9BASI</name>
<reference evidence="2 3" key="1">
    <citation type="journal article" date="2018" name="Mol. Biol. Evol.">
        <title>Broad Genomic Sampling Reveals a Smut Pathogenic Ancestry of the Fungal Clade Ustilaginomycotina.</title>
        <authorList>
            <person name="Kijpornyongpan T."/>
            <person name="Mondo S.J."/>
            <person name="Barry K."/>
            <person name="Sandor L."/>
            <person name="Lee J."/>
            <person name="Lipzen A."/>
            <person name="Pangilinan J."/>
            <person name="LaButti K."/>
            <person name="Hainaut M."/>
            <person name="Henrissat B."/>
            <person name="Grigoriev I.V."/>
            <person name="Spatafora J.W."/>
            <person name="Aime M.C."/>
        </authorList>
    </citation>
    <scope>NUCLEOTIDE SEQUENCE [LARGE SCALE GENOMIC DNA]</scope>
    <source>
        <strain evidence="2 3">MCA 4718</strain>
    </source>
</reference>
<accession>A0A316TWL6</accession>
<protein>
    <submittedName>
        <fullName evidence="2">Uncharacterized protein</fullName>
    </submittedName>
</protein>
<proteinExistence type="predicted"/>
<evidence type="ECO:0000313" key="3">
    <source>
        <dbReference type="Proteomes" id="UP000245942"/>
    </source>
</evidence>
<evidence type="ECO:0000256" key="1">
    <source>
        <dbReference type="SAM" id="MobiDB-lite"/>
    </source>
</evidence>
<gene>
    <name evidence="2" type="ORF">BCV69DRAFT_126930</name>
</gene>
<evidence type="ECO:0000313" key="2">
    <source>
        <dbReference type="EMBL" id="PWN17876.1"/>
    </source>
</evidence>
<organism evidence="2 3">
    <name type="scientific">Pseudomicrostroma glucosiphilum</name>
    <dbReference type="NCBI Taxonomy" id="1684307"/>
    <lineage>
        <taxon>Eukaryota</taxon>
        <taxon>Fungi</taxon>
        <taxon>Dikarya</taxon>
        <taxon>Basidiomycota</taxon>
        <taxon>Ustilaginomycotina</taxon>
        <taxon>Exobasidiomycetes</taxon>
        <taxon>Microstromatales</taxon>
        <taxon>Microstromatales incertae sedis</taxon>
        <taxon>Pseudomicrostroma</taxon>
    </lineage>
</organism>
<feature type="region of interest" description="Disordered" evidence="1">
    <location>
        <begin position="204"/>
        <end position="236"/>
    </location>
</feature>
<dbReference type="Proteomes" id="UP000245942">
    <property type="component" value="Unassembled WGS sequence"/>
</dbReference>
<dbReference type="GeneID" id="37010919"/>
<dbReference type="AlphaFoldDB" id="A0A316TWL6"/>
<feature type="compositionally biased region" description="Polar residues" evidence="1">
    <location>
        <begin position="223"/>
        <end position="236"/>
    </location>
</feature>
<dbReference type="EMBL" id="KZ819340">
    <property type="protein sequence ID" value="PWN17876.1"/>
    <property type="molecule type" value="Genomic_DNA"/>
</dbReference>
<dbReference type="RefSeq" id="XP_025345036.1">
    <property type="nucleotide sequence ID" value="XM_025489185.1"/>
</dbReference>
<keyword evidence="3" id="KW-1185">Reference proteome</keyword>